<evidence type="ECO:0000256" key="4">
    <source>
        <dbReference type="ARBA" id="ARBA00022723"/>
    </source>
</evidence>
<dbReference type="InterPro" id="IPR024766">
    <property type="entry name" value="Znf_RING_H2"/>
</dbReference>
<feature type="compositionally biased region" description="Basic and acidic residues" evidence="11">
    <location>
        <begin position="364"/>
        <end position="376"/>
    </location>
</feature>
<accession>A0A8H7ZKL9</accession>
<dbReference type="AlphaFoldDB" id="A0A8H7ZKL9"/>
<keyword evidence="4" id="KW-0479">Metal-binding</keyword>
<keyword evidence="5 10" id="KW-0863">Zinc-finger</keyword>
<dbReference type="GO" id="GO:0051603">
    <property type="term" value="P:proteolysis involved in protein catabolic process"/>
    <property type="evidence" value="ECO:0007669"/>
    <property type="project" value="UniProtKB-ARBA"/>
</dbReference>
<evidence type="ECO:0000256" key="2">
    <source>
        <dbReference type="ARBA" id="ARBA00004906"/>
    </source>
</evidence>
<organism evidence="13 14">
    <name type="scientific">Candida metapsilosis</name>
    <dbReference type="NCBI Taxonomy" id="273372"/>
    <lineage>
        <taxon>Eukaryota</taxon>
        <taxon>Fungi</taxon>
        <taxon>Dikarya</taxon>
        <taxon>Ascomycota</taxon>
        <taxon>Saccharomycotina</taxon>
        <taxon>Pichiomycetes</taxon>
        <taxon>Debaryomycetaceae</taxon>
        <taxon>Candida/Lodderomyces clade</taxon>
        <taxon>Candida</taxon>
    </lineage>
</organism>
<comment type="subcellular location">
    <subcellularLocation>
        <location evidence="1">Membrane</location>
    </subcellularLocation>
</comment>
<dbReference type="GO" id="GO:0016567">
    <property type="term" value="P:protein ubiquitination"/>
    <property type="evidence" value="ECO:0007669"/>
    <property type="project" value="UniProtKB-UniPathway"/>
</dbReference>
<dbReference type="EMBL" id="JAEOAQ010000002">
    <property type="protein sequence ID" value="KAG5420797.1"/>
    <property type="molecule type" value="Genomic_DNA"/>
</dbReference>
<evidence type="ECO:0000256" key="7">
    <source>
        <dbReference type="ARBA" id="ARBA00022833"/>
    </source>
</evidence>
<keyword evidence="7" id="KW-0862">Zinc</keyword>
<dbReference type="OrthoDB" id="8062037at2759"/>
<evidence type="ECO:0000256" key="9">
    <source>
        <dbReference type="ARBA" id="ARBA00023136"/>
    </source>
</evidence>
<dbReference type="RefSeq" id="XP_067549913.1">
    <property type="nucleotide sequence ID" value="XM_067691559.1"/>
</dbReference>
<dbReference type="InterPro" id="IPR001841">
    <property type="entry name" value="Znf_RING"/>
</dbReference>
<keyword evidence="9" id="KW-0472">Membrane</keyword>
<keyword evidence="14" id="KW-1185">Reference proteome</keyword>
<evidence type="ECO:0000313" key="14">
    <source>
        <dbReference type="Proteomes" id="UP000669133"/>
    </source>
</evidence>
<sequence>MDSPVLIDFEVSNGDTNSIPVWLRDVFDRALDAAGLGNRSASDDAIANLVKVDPSELADKECAICYDKFEMEKVDVKEVMESQGCTKHKEMLRLDKEFKMKLRDMYGVHLESLERSSTFNDPHLFFPTDVGGSLYSRFPQRNLSTFEKVTIDDQFPGASNDNKERKDKKIEQYKREGHIAVKMPECGHVFGLSCIVEWLKAHVSCPLCRKEVEARKNNNPEVSRREDIEENVVSNYNNESDIVEHLMTHSTDIFRPFRRPYNPRVTPVTDSYMDQNWATPSYQSRPMRSRDPSLVLPKRFPFPDPFAGSSFPRARRSLRETRRVRRARSMNDNEEEQEARRRRSGSNESGRSARRVNFSPHTTNIDDLHDSSDSDM</sequence>
<evidence type="ECO:0000256" key="5">
    <source>
        <dbReference type="ARBA" id="ARBA00022771"/>
    </source>
</evidence>
<keyword evidence="3" id="KW-0812">Transmembrane</keyword>
<comment type="caution">
    <text evidence="13">The sequence shown here is derived from an EMBL/GenBank/DDBJ whole genome shotgun (WGS) entry which is preliminary data.</text>
</comment>
<dbReference type="Pfam" id="PF12678">
    <property type="entry name" value="zf-rbx1"/>
    <property type="match status" value="1"/>
</dbReference>
<evidence type="ECO:0000256" key="3">
    <source>
        <dbReference type="ARBA" id="ARBA00022692"/>
    </source>
</evidence>
<proteinExistence type="predicted"/>
<dbReference type="GeneID" id="93651307"/>
<dbReference type="GO" id="GO:0016020">
    <property type="term" value="C:membrane"/>
    <property type="evidence" value="ECO:0007669"/>
    <property type="project" value="UniProtKB-SubCell"/>
</dbReference>
<dbReference type="UniPathway" id="UPA00143"/>
<keyword evidence="6" id="KW-0833">Ubl conjugation pathway</keyword>
<dbReference type="GO" id="GO:0008270">
    <property type="term" value="F:zinc ion binding"/>
    <property type="evidence" value="ECO:0007669"/>
    <property type="project" value="UniProtKB-KW"/>
</dbReference>
<comment type="pathway">
    <text evidence="2">Protein modification; protein ubiquitination.</text>
</comment>
<evidence type="ECO:0000256" key="11">
    <source>
        <dbReference type="SAM" id="MobiDB-lite"/>
    </source>
</evidence>
<keyword evidence="8" id="KW-1133">Transmembrane helix</keyword>
<reference evidence="13 14" key="1">
    <citation type="submission" date="2020-12" db="EMBL/GenBank/DDBJ databases">
        <title>Effect of drift, selection, and recombination on the evolution of hybrid genomes in Candida yeast pathogens.</title>
        <authorList>
            <person name="Mixao V."/>
            <person name="Ksiezopolska E."/>
            <person name="Saus E."/>
            <person name="Boekhout T."/>
            <person name="Gacser A."/>
            <person name="Gabaldon T."/>
        </authorList>
    </citation>
    <scope>NUCLEOTIDE SEQUENCE [LARGE SCALE GENOMIC DNA]</scope>
    <source>
        <strain evidence="13 14">BP57</strain>
    </source>
</reference>
<dbReference type="Proteomes" id="UP000669133">
    <property type="component" value="Unassembled WGS sequence"/>
</dbReference>
<dbReference type="InterPro" id="IPR013083">
    <property type="entry name" value="Znf_RING/FYVE/PHD"/>
</dbReference>
<evidence type="ECO:0000313" key="13">
    <source>
        <dbReference type="EMBL" id="KAG5420797.1"/>
    </source>
</evidence>
<dbReference type="PANTHER" id="PTHR46539:SF1">
    <property type="entry name" value="E3 UBIQUITIN-PROTEIN LIGASE ATL42"/>
    <property type="match status" value="1"/>
</dbReference>
<evidence type="ECO:0000256" key="8">
    <source>
        <dbReference type="ARBA" id="ARBA00022989"/>
    </source>
</evidence>
<feature type="compositionally biased region" description="Polar residues" evidence="11">
    <location>
        <begin position="272"/>
        <end position="286"/>
    </location>
</feature>
<dbReference type="Gene3D" id="3.30.40.10">
    <property type="entry name" value="Zinc/RING finger domain, C3HC4 (zinc finger)"/>
    <property type="match status" value="1"/>
</dbReference>
<dbReference type="PANTHER" id="PTHR46539">
    <property type="entry name" value="E3 UBIQUITIN-PROTEIN LIGASE ATL42"/>
    <property type="match status" value="1"/>
</dbReference>
<evidence type="ECO:0000256" key="10">
    <source>
        <dbReference type="PROSITE-ProRule" id="PRU00175"/>
    </source>
</evidence>
<protein>
    <recommendedName>
        <fullName evidence="12">RING-type domain-containing protein</fullName>
    </recommendedName>
</protein>
<dbReference type="SUPFAM" id="SSF57850">
    <property type="entry name" value="RING/U-box"/>
    <property type="match status" value="1"/>
</dbReference>
<gene>
    <name evidence="13" type="ORF">I9W82_002678</name>
</gene>
<evidence type="ECO:0000256" key="6">
    <source>
        <dbReference type="ARBA" id="ARBA00022786"/>
    </source>
</evidence>
<name>A0A8H7ZKL9_9ASCO</name>
<feature type="region of interest" description="Disordered" evidence="11">
    <location>
        <begin position="272"/>
        <end position="376"/>
    </location>
</feature>
<feature type="domain" description="RING-type" evidence="12">
    <location>
        <begin position="185"/>
        <end position="209"/>
    </location>
</feature>
<evidence type="ECO:0000256" key="1">
    <source>
        <dbReference type="ARBA" id="ARBA00004370"/>
    </source>
</evidence>
<dbReference type="PROSITE" id="PS50089">
    <property type="entry name" value="ZF_RING_2"/>
    <property type="match status" value="1"/>
</dbReference>
<evidence type="ECO:0000259" key="12">
    <source>
        <dbReference type="PROSITE" id="PS50089"/>
    </source>
</evidence>